<dbReference type="AlphaFoldDB" id="A0A9N8PLJ5"/>
<proteinExistence type="inferred from homology"/>
<evidence type="ECO:0000256" key="2">
    <source>
        <dbReference type="ARBA" id="ARBA00022670"/>
    </source>
</evidence>
<dbReference type="InterPro" id="IPR036440">
    <property type="entry name" value="Peptidase_C15-like_sf"/>
</dbReference>
<keyword evidence="4" id="KW-0788">Thiol protease</keyword>
<dbReference type="GO" id="GO:0006508">
    <property type="term" value="P:proteolysis"/>
    <property type="evidence" value="ECO:0007669"/>
    <property type="project" value="UniProtKB-KW"/>
</dbReference>
<protein>
    <recommendedName>
        <fullName evidence="7">Peptidase C15, pyroglutamyl peptidase I-like protein</fullName>
    </recommendedName>
</protein>
<name>A0A9N8PLJ5_9PEZI</name>
<gene>
    <name evidence="5" type="ORF">AWRI4233_LOCUS9476</name>
</gene>
<evidence type="ECO:0000313" key="5">
    <source>
        <dbReference type="EMBL" id="CAD0100651.1"/>
    </source>
</evidence>
<evidence type="ECO:0000256" key="4">
    <source>
        <dbReference type="ARBA" id="ARBA00022807"/>
    </source>
</evidence>
<reference evidence="5" key="1">
    <citation type="submission" date="2020-06" db="EMBL/GenBank/DDBJ databases">
        <authorList>
            <person name="Onetto C."/>
        </authorList>
    </citation>
    <scope>NUCLEOTIDE SEQUENCE</scope>
</reference>
<dbReference type="PANTHER" id="PTHR23402">
    <property type="entry name" value="PROTEASE FAMILY C15 PYROGLUTAMYL-PEPTIDASE I-RELATED"/>
    <property type="match status" value="1"/>
</dbReference>
<dbReference type="PANTHER" id="PTHR23402:SF1">
    <property type="entry name" value="PYROGLUTAMYL-PEPTIDASE I"/>
    <property type="match status" value="1"/>
</dbReference>
<evidence type="ECO:0000256" key="3">
    <source>
        <dbReference type="ARBA" id="ARBA00022801"/>
    </source>
</evidence>
<keyword evidence="2" id="KW-0645">Protease</keyword>
<comment type="similarity">
    <text evidence="1">Belongs to the peptidase C15 family.</text>
</comment>
<dbReference type="SUPFAM" id="SSF53182">
    <property type="entry name" value="Pyrrolidone carboxyl peptidase (pyroglutamate aminopeptidase)"/>
    <property type="match status" value="1"/>
</dbReference>
<evidence type="ECO:0000256" key="1">
    <source>
        <dbReference type="ARBA" id="ARBA00006641"/>
    </source>
</evidence>
<evidence type="ECO:0000313" key="6">
    <source>
        <dbReference type="Proteomes" id="UP000714618"/>
    </source>
</evidence>
<dbReference type="EMBL" id="CAIJEO010000012">
    <property type="protein sequence ID" value="CAD0100651.1"/>
    <property type="molecule type" value="Genomic_DNA"/>
</dbReference>
<dbReference type="GO" id="GO:0008234">
    <property type="term" value="F:cysteine-type peptidase activity"/>
    <property type="evidence" value="ECO:0007669"/>
    <property type="project" value="UniProtKB-KW"/>
</dbReference>
<evidence type="ECO:0008006" key="7">
    <source>
        <dbReference type="Google" id="ProtNLM"/>
    </source>
</evidence>
<comment type="caution">
    <text evidence="5">The sequence shown here is derived from an EMBL/GenBank/DDBJ whole genome shotgun (WGS) entry which is preliminary data.</text>
</comment>
<keyword evidence="6" id="KW-1185">Reference proteome</keyword>
<keyword evidence="3" id="KW-0378">Hydrolase</keyword>
<dbReference type="Proteomes" id="UP000714618">
    <property type="component" value="Unassembled WGS sequence"/>
</dbReference>
<dbReference type="InterPro" id="IPR016125">
    <property type="entry name" value="Peptidase_C15-like"/>
</dbReference>
<dbReference type="OrthoDB" id="408631at2759"/>
<dbReference type="Gene3D" id="3.40.630.20">
    <property type="entry name" value="Peptidase C15, pyroglutamyl peptidase I-like"/>
    <property type="match status" value="1"/>
</dbReference>
<organism evidence="5 6">
    <name type="scientific">Aureobasidium mustum</name>
    <dbReference type="NCBI Taxonomy" id="2773714"/>
    <lineage>
        <taxon>Eukaryota</taxon>
        <taxon>Fungi</taxon>
        <taxon>Dikarya</taxon>
        <taxon>Ascomycota</taxon>
        <taxon>Pezizomycotina</taxon>
        <taxon>Dothideomycetes</taxon>
        <taxon>Dothideomycetidae</taxon>
        <taxon>Dothideales</taxon>
        <taxon>Saccotheciaceae</taxon>
        <taxon>Aureobasidium</taxon>
    </lineage>
</organism>
<sequence>MDSDSSVRPITVFVTGFGPFPRGDGTSYSRNTSHEITKLLPSTLPPRSQFNPSSHPIRILNPTAAEGKAVNVEYAHIRKYTSGLHDSYGATADLILHIGMADGWNFVSCERRSYKQTFTSGWAGRMLGLGRYYMIKDVKGKTVEDAGPNPWGEDVPMGLGTGLNVDELVDGAGKMLKTAFGRDVRAHEDAGTYCCGFIYYESLANKFTKQTPAEVLFCHVPGDLDRLNLHAATNSICAIIGAAAAQILDNRGVGPAQKISIGGNERSADTVSAQQRQRAMELMASGGFEA</sequence>
<accession>A0A9N8PLJ5</accession>